<organism evidence="2 3">
    <name type="scientific">Candidatus Electrothrix aarhusensis</name>
    <dbReference type="NCBI Taxonomy" id="1859131"/>
    <lineage>
        <taxon>Bacteria</taxon>
        <taxon>Pseudomonadati</taxon>
        <taxon>Thermodesulfobacteriota</taxon>
        <taxon>Desulfobulbia</taxon>
        <taxon>Desulfobulbales</taxon>
        <taxon>Desulfobulbaceae</taxon>
        <taxon>Candidatus Electrothrix</taxon>
    </lineage>
</organism>
<dbReference type="AlphaFoldDB" id="A0A444IXB2"/>
<proteinExistence type="predicted"/>
<dbReference type="Gene3D" id="2.40.10.220">
    <property type="entry name" value="predicted glycosyltransferase like domains"/>
    <property type="match status" value="1"/>
</dbReference>
<dbReference type="EMBL" id="MTKO01000077">
    <property type="protein sequence ID" value="RWX45507.1"/>
    <property type="molecule type" value="Genomic_DNA"/>
</dbReference>
<comment type="caution">
    <text evidence="2">The sequence shown here is derived from an EMBL/GenBank/DDBJ whole genome shotgun (WGS) entry which is preliminary data.</text>
</comment>
<evidence type="ECO:0000313" key="2">
    <source>
        <dbReference type="EMBL" id="RWX45507.1"/>
    </source>
</evidence>
<evidence type="ECO:0000259" key="1">
    <source>
        <dbReference type="Pfam" id="PF07238"/>
    </source>
</evidence>
<gene>
    <name evidence="2" type="ORF">H206_02170</name>
</gene>
<dbReference type="Pfam" id="PF07238">
    <property type="entry name" value="PilZ"/>
    <property type="match status" value="1"/>
</dbReference>
<reference evidence="2 3" key="1">
    <citation type="submission" date="2017-01" db="EMBL/GenBank/DDBJ databases">
        <title>The cable genome- insights into the physiology and evolution of filamentous bacteria capable of sulfide oxidation via long distance electron transfer.</title>
        <authorList>
            <person name="Schreiber L."/>
            <person name="Bjerg J.T."/>
            <person name="Boggild A."/>
            <person name="Van De Vossenberg J."/>
            <person name="Meysman F."/>
            <person name="Nielsen L.P."/>
            <person name="Schramm A."/>
            <person name="Kjeldsen K.U."/>
        </authorList>
    </citation>
    <scope>NUCLEOTIDE SEQUENCE [LARGE SCALE GENOMIC DNA]</scope>
    <source>
        <strain evidence="2">MCF</strain>
    </source>
</reference>
<keyword evidence="3" id="KW-1185">Reference proteome</keyword>
<feature type="domain" description="PilZ" evidence="1">
    <location>
        <begin position="4"/>
        <end position="93"/>
    </location>
</feature>
<sequence length="125" mass="14724">MKYNRRQFSRMKFPLPTLLDFGKKKYECSVTNFSLSGIYVQGWFEQQAGDICDIKFCISETDPEMTIKAVCSVVRQDKKGLALRFTSMEPDSFLFLQEALLYKNNAHWCKQPNRTDPRVYSWKMI</sequence>
<dbReference type="Proteomes" id="UP000287853">
    <property type="component" value="Unassembled WGS sequence"/>
</dbReference>
<name>A0A444IXB2_9BACT</name>
<accession>A0A444IXB2</accession>
<dbReference type="SUPFAM" id="SSF141371">
    <property type="entry name" value="PilZ domain-like"/>
    <property type="match status" value="1"/>
</dbReference>
<protein>
    <submittedName>
        <fullName evidence="2">PilZ domain-containing protein</fullName>
    </submittedName>
</protein>
<evidence type="ECO:0000313" key="3">
    <source>
        <dbReference type="Proteomes" id="UP000287853"/>
    </source>
</evidence>
<dbReference type="GO" id="GO:0035438">
    <property type="term" value="F:cyclic-di-GMP binding"/>
    <property type="evidence" value="ECO:0007669"/>
    <property type="project" value="InterPro"/>
</dbReference>
<dbReference type="InterPro" id="IPR009875">
    <property type="entry name" value="PilZ_domain"/>
</dbReference>